<keyword evidence="2" id="KW-0830">Ubiquinone</keyword>
<dbReference type="Proteomes" id="UP001549098">
    <property type="component" value="Unassembled WGS sequence"/>
</dbReference>
<dbReference type="Gene3D" id="3.40.50.150">
    <property type="entry name" value="Vaccinia Virus protein VP39"/>
    <property type="match status" value="1"/>
</dbReference>
<protein>
    <submittedName>
        <fullName evidence="2">Ubiquinone/menaquinone biosynthesis C-methylase UbiE</fullName>
    </submittedName>
</protein>
<dbReference type="InterPro" id="IPR050508">
    <property type="entry name" value="Methyltransf_Superfamily"/>
</dbReference>
<dbReference type="SUPFAM" id="SSF53335">
    <property type="entry name" value="S-adenosyl-L-methionine-dependent methyltransferases"/>
    <property type="match status" value="1"/>
</dbReference>
<feature type="domain" description="Methyltransferase" evidence="1">
    <location>
        <begin position="46"/>
        <end position="123"/>
    </location>
</feature>
<sequence>MDKTNLANSYDIDSHRRANAHPADWKVIERDRFLNHLQDSDERKLLEIGAGTGIDSLYFKDHGLKVTSIDLSSEMVRYCRERGLQAYVMDFYHLTFEDDSFDAVYALNCLLHVPKNEIGGVLSKSNG</sequence>
<evidence type="ECO:0000313" key="3">
    <source>
        <dbReference type="Proteomes" id="UP001549098"/>
    </source>
</evidence>
<evidence type="ECO:0000259" key="1">
    <source>
        <dbReference type="Pfam" id="PF13649"/>
    </source>
</evidence>
<dbReference type="RefSeq" id="WP_354498558.1">
    <property type="nucleotide sequence ID" value="NZ_JBEPLV010000003.1"/>
</dbReference>
<dbReference type="InterPro" id="IPR041698">
    <property type="entry name" value="Methyltransf_25"/>
</dbReference>
<name>A0ABV2F568_9BACL</name>
<dbReference type="EMBL" id="JBEPLV010000003">
    <property type="protein sequence ID" value="MET3546896.1"/>
    <property type="molecule type" value="Genomic_DNA"/>
</dbReference>
<dbReference type="Pfam" id="PF13649">
    <property type="entry name" value="Methyltransf_25"/>
    <property type="match status" value="1"/>
</dbReference>
<keyword evidence="3" id="KW-1185">Reference proteome</keyword>
<gene>
    <name evidence="2" type="ORF">ABID47_003512</name>
</gene>
<dbReference type="InterPro" id="IPR029063">
    <property type="entry name" value="SAM-dependent_MTases_sf"/>
</dbReference>
<reference evidence="2 3" key="1">
    <citation type="submission" date="2024-06" db="EMBL/GenBank/DDBJ databases">
        <title>Genomic Encyclopedia of Type Strains, Phase IV (KMG-IV): sequencing the most valuable type-strain genomes for metagenomic binning, comparative biology and taxonomic classification.</title>
        <authorList>
            <person name="Goeker M."/>
        </authorList>
    </citation>
    <scope>NUCLEOTIDE SEQUENCE [LARGE SCALE GENOMIC DNA]</scope>
    <source>
        <strain evidence="2 3">DSM 17253</strain>
    </source>
</reference>
<comment type="caution">
    <text evidence="2">The sequence shown here is derived from an EMBL/GenBank/DDBJ whole genome shotgun (WGS) entry which is preliminary data.</text>
</comment>
<dbReference type="CDD" id="cd02440">
    <property type="entry name" value="AdoMet_MTases"/>
    <property type="match status" value="1"/>
</dbReference>
<accession>A0ABV2F568</accession>
<organism evidence="2 3">
    <name type="scientific">Paenibacillus favisporus</name>
    <dbReference type="NCBI Taxonomy" id="221028"/>
    <lineage>
        <taxon>Bacteria</taxon>
        <taxon>Bacillati</taxon>
        <taxon>Bacillota</taxon>
        <taxon>Bacilli</taxon>
        <taxon>Bacillales</taxon>
        <taxon>Paenibacillaceae</taxon>
        <taxon>Paenibacillus</taxon>
    </lineage>
</organism>
<dbReference type="PANTHER" id="PTHR42912">
    <property type="entry name" value="METHYLTRANSFERASE"/>
    <property type="match status" value="1"/>
</dbReference>
<proteinExistence type="predicted"/>
<evidence type="ECO:0000313" key="2">
    <source>
        <dbReference type="EMBL" id="MET3546896.1"/>
    </source>
</evidence>